<dbReference type="AlphaFoldDB" id="A0A9P3GIJ1"/>
<proteinExistence type="predicted"/>
<protein>
    <submittedName>
        <fullName evidence="2">Uncharacterized protein</fullName>
    </submittedName>
</protein>
<feature type="signal peptide" evidence="1">
    <location>
        <begin position="1"/>
        <end position="20"/>
    </location>
</feature>
<dbReference type="Proteomes" id="UP000703269">
    <property type="component" value="Unassembled WGS sequence"/>
</dbReference>
<evidence type="ECO:0000313" key="3">
    <source>
        <dbReference type="Proteomes" id="UP000703269"/>
    </source>
</evidence>
<keyword evidence="1" id="KW-0732">Signal</keyword>
<comment type="caution">
    <text evidence="2">The sequence shown here is derived from an EMBL/GenBank/DDBJ whole genome shotgun (WGS) entry which is preliminary data.</text>
</comment>
<reference evidence="2 3" key="1">
    <citation type="submission" date="2021-08" db="EMBL/GenBank/DDBJ databases">
        <title>Draft Genome Sequence of Phanerochaete sordida strain YK-624.</title>
        <authorList>
            <person name="Mori T."/>
            <person name="Dohra H."/>
            <person name="Suzuki T."/>
            <person name="Kawagishi H."/>
            <person name="Hirai H."/>
        </authorList>
    </citation>
    <scope>NUCLEOTIDE SEQUENCE [LARGE SCALE GENOMIC DNA]</scope>
    <source>
        <strain evidence="2 3">YK-624</strain>
    </source>
</reference>
<dbReference type="EMBL" id="BPQB01000052">
    <property type="protein sequence ID" value="GJE95735.1"/>
    <property type="molecule type" value="Genomic_DNA"/>
</dbReference>
<evidence type="ECO:0000313" key="2">
    <source>
        <dbReference type="EMBL" id="GJE95735.1"/>
    </source>
</evidence>
<organism evidence="2 3">
    <name type="scientific">Phanerochaete sordida</name>
    <dbReference type="NCBI Taxonomy" id="48140"/>
    <lineage>
        <taxon>Eukaryota</taxon>
        <taxon>Fungi</taxon>
        <taxon>Dikarya</taxon>
        <taxon>Basidiomycota</taxon>
        <taxon>Agaricomycotina</taxon>
        <taxon>Agaricomycetes</taxon>
        <taxon>Polyporales</taxon>
        <taxon>Phanerochaetaceae</taxon>
        <taxon>Phanerochaete</taxon>
    </lineage>
</organism>
<evidence type="ECO:0000256" key="1">
    <source>
        <dbReference type="SAM" id="SignalP"/>
    </source>
</evidence>
<name>A0A9P3GIJ1_9APHY</name>
<gene>
    <name evidence="2" type="ORF">PsYK624_119210</name>
</gene>
<accession>A0A9P3GIJ1</accession>
<sequence length="82" mass="8721">MRFATLLVWVSLLAAPSTLGSPVVLVTDPPKGDVVVKRLPESSLAGDVVVKRLPEPSLISDVVVKRAPEASIVPDVVLKREP</sequence>
<feature type="chain" id="PRO_5040500891" evidence="1">
    <location>
        <begin position="21"/>
        <end position="82"/>
    </location>
</feature>
<keyword evidence="3" id="KW-1185">Reference proteome</keyword>